<dbReference type="InterPro" id="IPR034593">
    <property type="entry name" value="DgoD-like"/>
</dbReference>
<dbReference type="InterPro" id="IPR018110">
    <property type="entry name" value="Mandel_Rmase/mucon_lact_enz_CS"/>
</dbReference>
<feature type="domain" description="Mandelate racemase/muconate lactonizing enzyme C-terminal" evidence="2">
    <location>
        <begin position="143"/>
        <end position="250"/>
    </location>
</feature>
<keyword evidence="1 3" id="KW-0456">Lyase</keyword>
<name>A0A2Z4ACP1_9BACT</name>
<dbReference type="InterPro" id="IPR013341">
    <property type="entry name" value="Mandelate_racemase_N_dom"/>
</dbReference>
<sequence>MKITDVRTIFVNPGGTVNYGTGYNRSWAFVKIHTDSGITGIGEAFHSLDELVEGAIKKYKRWLIGQDPSRINYLWQGIYRGLRYPLGTAELSALSAIEHALWDIKGKELNVPVYSLLGGPTRDRIRLAANPHMFSSGQSDSEMNDIVESMRILKRKGFTAAKFEPHPEGWESMSASEIVAQSIRRIKRIRDAVGEEIDLCLDYHGRDLNPATAICLAQELEPFHPLYYEEPVMSQSSEMMVEARTKIKIPIAAGERAVTRTLMTDLIVKKAVHIIEPEPTANGGITETLKLAAMAEMFDLLVAPHQAQGPVSLMVCAHIAAAINNFLIQEFNNTLQMESSCYRDVFIGGPKITNGFLVLPNVPGLGIDIEEEAAKDYPFKPYDRPIIFNSDGSVGLE</sequence>
<dbReference type="GO" id="GO:0009063">
    <property type="term" value="P:amino acid catabolic process"/>
    <property type="evidence" value="ECO:0007669"/>
    <property type="project" value="InterPro"/>
</dbReference>
<evidence type="ECO:0000256" key="1">
    <source>
        <dbReference type="ARBA" id="ARBA00023239"/>
    </source>
</evidence>
<dbReference type="SUPFAM" id="SSF51604">
    <property type="entry name" value="Enolase C-terminal domain-like"/>
    <property type="match status" value="1"/>
</dbReference>
<dbReference type="PANTHER" id="PTHR48080:SF2">
    <property type="entry name" value="D-GALACTONATE DEHYDRATASE"/>
    <property type="match status" value="1"/>
</dbReference>
<evidence type="ECO:0000313" key="3">
    <source>
        <dbReference type="EMBL" id="AWT59035.1"/>
    </source>
</evidence>
<reference evidence="3 4" key="1">
    <citation type="submission" date="2018-06" db="EMBL/GenBank/DDBJ databases">
        <title>Draft Genome Sequence of a Novel Marine Bacterium Related to the Verrucomicrobia.</title>
        <authorList>
            <person name="Vosseberg J."/>
            <person name="Martijn J."/>
            <person name="Ettema T.J.G."/>
        </authorList>
    </citation>
    <scope>NUCLEOTIDE SEQUENCE [LARGE SCALE GENOMIC DNA]</scope>
    <source>
        <strain evidence="3">TARA_B100001123</strain>
    </source>
</reference>
<dbReference type="SMART" id="SM00922">
    <property type="entry name" value="MR_MLE"/>
    <property type="match status" value="1"/>
</dbReference>
<dbReference type="PANTHER" id="PTHR48080">
    <property type="entry name" value="D-GALACTONATE DEHYDRATASE-RELATED"/>
    <property type="match status" value="1"/>
</dbReference>
<dbReference type="GO" id="GO:0008869">
    <property type="term" value="F:galactonate dehydratase activity"/>
    <property type="evidence" value="ECO:0007669"/>
    <property type="project" value="UniProtKB-EC"/>
</dbReference>
<dbReference type="Proteomes" id="UP000247465">
    <property type="component" value="Chromosome"/>
</dbReference>
<dbReference type="Pfam" id="PF13378">
    <property type="entry name" value="MR_MLE_C"/>
    <property type="match status" value="1"/>
</dbReference>
<dbReference type="SUPFAM" id="SSF54826">
    <property type="entry name" value="Enolase N-terminal domain-like"/>
    <property type="match status" value="1"/>
</dbReference>
<dbReference type="Pfam" id="PF02746">
    <property type="entry name" value="MR_MLE_N"/>
    <property type="match status" value="1"/>
</dbReference>
<accession>A0A2Z4ACP1</accession>
<dbReference type="InterPro" id="IPR029017">
    <property type="entry name" value="Enolase-like_N"/>
</dbReference>
<dbReference type="InterPro" id="IPR036849">
    <property type="entry name" value="Enolase-like_C_sf"/>
</dbReference>
<dbReference type="PROSITE" id="PS00908">
    <property type="entry name" value="MR_MLE_1"/>
    <property type="match status" value="1"/>
</dbReference>
<dbReference type="KEGG" id="mtar:DF168_00208"/>
<dbReference type="AlphaFoldDB" id="A0A2Z4ACP1"/>
<dbReference type="CDD" id="cd03316">
    <property type="entry name" value="MR_like"/>
    <property type="match status" value="1"/>
</dbReference>
<organism evidence="3 4">
    <name type="scientific">Candidatus Moanibacter tarae</name>
    <dbReference type="NCBI Taxonomy" id="2200854"/>
    <lineage>
        <taxon>Bacteria</taxon>
        <taxon>Pseudomonadati</taxon>
        <taxon>Verrucomicrobiota</taxon>
        <taxon>Opitutia</taxon>
        <taxon>Puniceicoccales</taxon>
        <taxon>Puniceicoccales incertae sedis</taxon>
        <taxon>Candidatus Moanibacter</taxon>
    </lineage>
</organism>
<protein>
    <submittedName>
        <fullName evidence="3">D-galactonate dehydratase</fullName>
        <ecNumber evidence="3">4.2.1.6</ecNumber>
    </submittedName>
</protein>
<evidence type="ECO:0000313" key="4">
    <source>
        <dbReference type="Proteomes" id="UP000247465"/>
    </source>
</evidence>
<dbReference type="EMBL" id="CP029803">
    <property type="protein sequence ID" value="AWT59035.1"/>
    <property type="molecule type" value="Genomic_DNA"/>
</dbReference>
<proteinExistence type="predicted"/>
<dbReference type="Gene3D" id="3.20.20.120">
    <property type="entry name" value="Enolase-like C-terminal domain"/>
    <property type="match status" value="1"/>
</dbReference>
<evidence type="ECO:0000259" key="2">
    <source>
        <dbReference type="SMART" id="SM00922"/>
    </source>
</evidence>
<dbReference type="SFLD" id="SFLDS00001">
    <property type="entry name" value="Enolase"/>
    <property type="match status" value="1"/>
</dbReference>
<gene>
    <name evidence="3" type="primary">dgoD_2</name>
    <name evidence="3" type="ORF">DF168_00208</name>
</gene>
<dbReference type="EC" id="4.2.1.6" evidence="3"/>
<dbReference type="InterPro" id="IPR013342">
    <property type="entry name" value="Mandelate_racemase_C"/>
</dbReference>
<dbReference type="Gene3D" id="3.30.390.10">
    <property type="entry name" value="Enolase-like, N-terminal domain"/>
    <property type="match status" value="1"/>
</dbReference>
<dbReference type="InterPro" id="IPR029065">
    <property type="entry name" value="Enolase_C-like"/>
</dbReference>